<dbReference type="Gene3D" id="3.90.226.10">
    <property type="entry name" value="2-enoyl-CoA Hydratase, Chain A, domain 1"/>
    <property type="match status" value="1"/>
</dbReference>
<keyword evidence="5" id="KW-0812">Transmembrane</keyword>
<keyword evidence="2" id="KW-0645">Protease</keyword>
<dbReference type="GO" id="GO:0004252">
    <property type="term" value="F:serine-type endopeptidase activity"/>
    <property type="evidence" value="ECO:0007669"/>
    <property type="project" value="InterPro"/>
</dbReference>
<evidence type="ECO:0000256" key="1">
    <source>
        <dbReference type="ARBA" id="ARBA00008683"/>
    </source>
</evidence>
<accession>A0A7V5HNB4</accession>
<comment type="similarity">
    <text evidence="1">Belongs to the peptidase S49 family.</text>
</comment>
<dbReference type="PANTHER" id="PTHR42987">
    <property type="entry name" value="PEPTIDASE S49"/>
    <property type="match status" value="1"/>
</dbReference>
<dbReference type="InterPro" id="IPR004635">
    <property type="entry name" value="Pept_S49_SppA"/>
</dbReference>
<dbReference type="Pfam" id="PF01343">
    <property type="entry name" value="Peptidase_S49"/>
    <property type="match status" value="1"/>
</dbReference>
<sequence>MKKTTLIIILVSVSVFLYFAILFPLTLRNLRPKIGVVKIQGGIYSSEQYVNWIKKLKENSQVKGILLVVNSPGGGVVASDEIYNALMDFKKTGRPLVAYFGSVAASGGYYVGCAADVIVSNPNTITGSIGVIAEFPVVKNLLKKIGVDFIVIKSRDKKDLGSPWREMTREEKKIIKSLIDETYQNFLKIVSESRNIPMDSLYKIADGRIFSGRQALKYGLVDTLGTIDTAIEILKQKAKIKGKPVLVEPRKRLSLLSLITGEETKISDIKLDYRMVLP</sequence>
<evidence type="ECO:0000313" key="7">
    <source>
        <dbReference type="EMBL" id="HHF53402.1"/>
    </source>
</evidence>
<feature type="domain" description="Peptidase S49" evidence="6">
    <location>
        <begin position="89"/>
        <end position="241"/>
    </location>
</feature>
<dbReference type="NCBIfam" id="TIGR00706">
    <property type="entry name" value="SppA_dom"/>
    <property type="match status" value="1"/>
</dbReference>
<dbReference type="SUPFAM" id="SSF52096">
    <property type="entry name" value="ClpP/crotonase"/>
    <property type="match status" value="1"/>
</dbReference>
<dbReference type="InterPro" id="IPR047272">
    <property type="entry name" value="S49_SppA_C"/>
</dbReference>
<dbReference type="GO" id="GO:0004176">
    <property type="term" value="F:ATP-dependent peptidase activity"/>
    <property type="evidence" value="ECO:0007669"/>
    <property type="project" value="InterPro"/>
</dbReference>
<dbReference type="Gene3D" id="6.20.330.10">
    <property type="match status" value="1"/>
</dbReference>
<feature type="transmembrane region" description="Helical" evidence="5">
    <location>
        <begin position="6"/>
        <end position="25"/>
    </location>
</feature>
<evidence type="ECO:0000256" key="3">
    <source>
        <dbReference type="ARBA" id="ARBA00022801"/>
    </source>
</evidence>
<keyword evidence="3" id="KW-0378">Hydrolase</keyword>
<keyword evidence="4" id="KW-0720">Serine protease</keyword>
<comment type="caution">
    <text evidence="7">The sequence shown here is derived from an EMBL/GenBank/DDBJ whole genome shotgun (WGS) entry which is preliminary data.</text>
</comment>
<organism evidence="7">
    <name type="scientific">candidate division WOR-3 bacterium</name>
    <dbReference type="NCBI Taxonomy" id="2052148"/>
    <lineage>
        <taxon>Bacteria</taxon>
        <taxon>Bacteria division WOR-3</taxon>
    </lineage>
</organism>
<evidence type="ECO:0000256" key="5">
    <source>
        <dbReference type="SAM" id="Phobius"/>
    </source>
</evidence>
<dbReference type="EMBL" id="DRTX01000175">
    <property type="protein sequence ID" value="HHF53402.1"/>
    <property type="molecule type" value="Genomic_DNA"/>
</dbReference>
<dbReference type="CDD" id="cd07023">
    <property type="entry name" value="S49_Sppa_N_C"/>
    <property type="match status" value="1"/>
</dbReference>
<dbReference type="Proteomes" id="UP000886050">
    <property type="component" value="Unassembled WGS sequence"/>
</dbReference>
<dbReference type="AlphaFoldDB" id="A0A7V5HNB4"/>
<evidence type="ECO:0000256" key="2">
    <source>
        <dbReference type="ARBA" id="ARBA00022670"/>
    </source>
</evidence>
<dbReference type="InterPro" id="IPR002142">
    <property type="entry name" value="Peptidase_S49"/>
</dbReference>
<gene>
    <name evidence="7" type="primary">sppA</name>
    <name evidence="7" type="ORF">ENL43_03455</name>
</gene>
<dbReference type="InterPro" id="IPR001907">
    <property type="entry name" value="ClpP"/>
</dbReference>
<protein>
    <submittedName>
        <fullName evidence="7">Signal peptide peptidase SppA</fullName>
    </submittedName>
</protein>
<dbReference type="InterPro" id="IPR029045">
    <property type="entry name" value="ClpP/crotonase-like_dom_sf"/>
</dbReference>
<keyword evidence="5" id="KW-0472">Membrane</keyword>
<dbReference type="GO" id="GO:0006508">
    <property type="term" value="P:proteolysis"/>
    <property type="evidence" value="ECO:0007669"/>
    <property type="project" value="UniProtKB-KW"/>
</dbReference>
<keyword evidence="5" id="KW-1133">Transmembrane helix</keyword>
<name>A0A7V5HNB4_UNCW3</name>
<dbReference type="PRINTS" id="PR00127">
    <property type="entry name" value="CLPPROTEASEP"/>
</dbReference>
<evidence type="ECO:0000259" key="6">
    <source>
        <dbReference type="Pfam" id="PF01343"/>
    </source>
</evidence>
<proteinExistence type="inferred from homology"/>
<dbReference type="PANTHER" id="PTHR42987:SF7">
    <property type="entry name" value="SIGNAL PEPTIDE PEPTIDASE SPPA-RELATED"/>
    <property type="match status" value="1"/>
</dbReference>
<reference evidence="7" key="1">
    <citation type="journal article" date="2020" name="mSystems">
        <title>Genome- and Community-Level Interaction Insights into Carbon Utilization and Element Cycling Functions of Hydrothermarchaeota in Hydrothermal Sediment.</title>
        <authorList>
            <person name="Zhou Z."/>
            <person name="Liu Y."/>
            <person name="Xu W."/>
            <person name="Pan J."/>
            <person name="Luo Z.H."/>
            <person name="Li M."/>
        </authorList>
    </citation>
    <scope>NUCLEOTIDE SEQUENCE [LARGE SCALE GENOMIC DNA]</scope>
    <source>
        <strain evidence="7">HyVt-96</strain>
    </source>
</reference>
<evidence type="ECO:0000256" key="4">
    <source>
        <dbReference type="ARBA" id="ARBA00022825"/>
    </source>
</evidence>